<evidence type="ECO:0000256" key="2">
    <source>
        <dbReference type="ARBA" id="ARBA00022741"/>
    </source>
</evidence>
<reference evidence="7 8" key="1">
    <citation type="submission" date="2015-10" db="EMBL/GenBank/DDBJ databases">
        <title>Survey of human and primate louse endosymbionts.</title>
        <authorList>
            <person name="Boyd B.M."/>
        </authorList>
    </citation>
    <scope>NUCLEOTIDE SEQUENCE [LARGE SCALE GENOMIC DNA]</scope>
    <source>
        <strain evidence="7 8">PTSK</strain>
    </source>
</reference>
<dbReference type="PANTHER" id="PTHR10695">
    <property type="entry name" value="DEPHOSPHO-COA KINASE-RELATED"/>
    <property type="match status" value="1"/>
</dbReference>
<keyword evidence="5" id="KW-0963">Cytoplasm</keyword>
<dbReference type="Proteomes" id="UP000242793">
    <property type="component" value="Chromosome"/>
</dbReference>
<dbReference type="PROSITE" id="PS51219">
    <property type="entry name" value="DPCK"/>
    <property type="match status" value="1"/>
</dbReference>
<dbReference type="PANTHER" id="PTHR10695:SF46">
    <property type="entry name" value="BIFUNCTIONAL COENZYME A SYNTHASE-RELATED"/>
    <property type="match status" value="1"/>
</dbReference>
<dbReference type="RefSeq" id="WP_080626524.1">
    <property type="nucleotide sequence ID" value="NZ_CP012839.1"/>
</dbReference>
<dbReference type="HAMAP" id="MF_00376">
    <property type="entry name" value="Dephospho_CoA_kinase"/>
    <property type="match status" value="1"/>
</dbReference>
<comment type="pathway">
    <text evidence="5">Cofactor biosynthesis; coenzyme A biosynthesis; CoA from (R)-pantothenate: step 5/5.</text>
</comment>
<dbReference type="STRING" id="428411.AOQ87_01145"/>
<dbReference type="GO" id="GO:0005524">
    <property type="term" value="F:ATP binding"/>
    <property type="evidence" value="ECO:0007669"/>
    <property type="project" value="UniProtKB-UniRule"/>
</dbReference>
<evidence type="ECO:0000313" key="8">
    <source>
        <dbReference type="Proteomes" id="UP000242793"/>
    </source>
</evidence>
<sequence length="218" mass="26450">MLRRTVAITGGIGSGKTVVSRMFSNFKIPVIDFDVIAKGIIFSNFFFNHVQYAFKNDIYMINEEFFDRKFLRNVFIGNVRVQKFFESFIHPMVYRIAILNWRSLIRHHPYVILVIPLLFEKKLEKFFDRILIIDSFAEVQIERVIKRDDMSQYEAEWFIFNQIRRRDRTKKKYIENVDIIENNSVNDEITLMNQVLEKHVQYLDMMNDRYKIKLEEYF</sequence>
<keyword evidence="2 5" id="KW-0547">Nucleotide-binding</keyword>
<dbReference type="InterPro" id="IPR001977">
    <property type="entry name" value="Depp_CoAkinase"/>
</dbReference>
<evidence type="ECO:0000256" key="3">
    <source>
        <dbReference type="ARBA" id="ARBA00022840"/>
    </source>
</evidence>
<comment type="function">
    <text evidence="5">Catalyzes the phosphorylation of the 3'-hydroxyl group of dephosphocoenzyme A to form coenzyme A.</text>
</comment>
<evidence type="ECO:0000256" key="6">
    <source>
        <dbReference type="NCBIfam" id="TIGR00152"/>
    </source>
</evidence>
<protein>
    <recommendedName>
        <fullName evidence="5 6">Dephospho-CoA kinase</fullName>
        <ecNumber evidence="5 6">2.7.1.24</ecNumber>
    </recommendedName>
    <alternativeName>
        <fullName evidence="5">Dephosphocoenzyme A kinase</fullName>
    </alternativeName>
</protein>
<accession>A0A1V0HKD1</accession>
<dbReference type="SUPFAM" id="SSF52540">
    <property type="entry name" value="P-loop containing nucleoside triphosphate hydrolases"/>
    <property type="match status" value="1"/>
</dbReference>
<dbReference type="Pfam" id="PF01121">
    <property type="entry name" value="CoaE"/>
    <property type="match status" value="1"/>
</dbReference>
<evidence type="ECO:0000313" key="7">
    <source>
        <dbReference type="EMBL" id="ARC53285.1"/>
    </source>
</evidence>
<comment type="catalytic activity">
    <reaction evidence="5">
        <text>3'-dephospho-CoA + ATP = ADP + CoA + H(+)</text>
        <dbReference type="Rhea" id="RHEA:18245"/>
        <dbReference type="ChEBI" id="CHEBI:15378"/>
        <dbReference type="ChEBI" id="CHEBI:30616"/>
        <dbReference type="ChEBI" id="CHEBI:57287"/>
        <dbReference type="ChEBI" id="CHEBI:57328"/>
        <dbReference type="ChEBI" id="CHEBI:456216"/>
        <dbReference type="EC" id="2.7.1.24"/>
    </reaction>
</comment>
<dbReference type="CDD" id="cd02022">
    <property type="entry name" value="DPCK"/>
    <property type="match status" value="1"/>
</dbReference>
<feature type="binding site" evidence="5">
    <location>
        <begin position="13"/>
        <end position="18"/>
    </location>
    <ligand>
        <name>ATP</name>
        <dbReference type="ChEBI" id="CHEBI:30616"/>
    </ligand>
</feature>
<name>A0A1V0HKD1_9ENTR</name>
<comment type="similarity">
    <text evidence="1 5">Belongs to the CoaE family.</text>
</comment>
<dbReference type="AlphaFoldDB" id="A0A1V0HKD1"/>
<organism evidence="7 8">
    <name type="scientific">Candidatus Riesia pediculischaeffi</name>
    <dbReference type="NCBI Taxonomy" id="428411"/>
    <lineage>
        <taxon>Bacteria</taxon>
        <taxon>Pseudomonadati</taxon>
        <taxon>Pseudomonadota</taxon>
        <taxon>Gammaproteobacteria</taxon>
        <taxon>Enterobacterales</taxon>
        <taxon>Enterobacteriaceae</taxon>
        <taxon>Candidatus Riesia</taxon>
    </lineage>
</organism>
<keyword evidence="5" id="KW-0808">Transferase</keyword>
<comment type="subcellular location">
    <subcellularLocation>
        <location evidence="5">Cytoplasm</location>
    </subcellularLocation>
</comment>
<evidence type="ECO:0000256" key="1">
    <source>
        <dbReference type="ARBA" id="ARBA00009018"/>
    </source>
</evidence>
<keyword evidence="3 5" id="KW-0067">ATP-binding</keyword>
<dbReference type="KEGG" id="rped:AOQ87_01145"/>
<gene>
    <name evidence="5" type="primary">coaE</name>
    <name evidence="7" type="ORF">AOQ87_01145</name>
</gene>
<proteinExistence type="inferred from homology"/>
<dbReference type="EMBL" id="CP012839">
    <property type="protein sequence ID" value="ARC53285.1"/>
    <property type="molecule type" value="Genomic_DNA"/>
</dbReference>
<dbReference type="EC" id="2.7.1.24" evidence="5 6"/>
<evidence type="ECO:0000256" key="5">
    <source>
        <dbReference type="HAMAP-Rule" id="MF_00376"/>
    </source>
</evidence>
<dbReference type="Gene3D" id="3.40.50.300">
    <property type="entry name" value="P-loop containing nucleotide triphosphate hydrolases"/>
    <property type="match status" value="1"/>
</dbReference>
<dbReference type="GO" id="GO:0005737">
    <property type="term" value="C:cytoplasm"/>
    <property type="evidence" value="ECO:0007669"/>
    <property type="project" value="UniProtKB-SubCell"/>
</dbReference>
<dbReference type="UniPathway" id="UPA00241">
    <property type="reaction ID" value="UER00356"/>
</dbReference>
<keyword evidence="5" id="KW-0418">Kinase</keyword>
<dbReference type="InterPro" id="IPR027417">
    <property type="entry name" value="P-loop_NTPase"/>
</dbReference>
<dbReference type="NCBIfam" id="TIGR00152">
    <property type="entry name" value="dephospho-CoA kinase"/>
    <property type="match status" value="1"/>
</dbReference>
<keyword evidence="4 5" id="KW-0173">Coenzyme A biosynthesis</keyword>
<keyword evidence="8" id="KW-1185">Reference proteome</keyword>
<dbReference type="GO" id="GO:0015937">
    <property type="term" value="P:coenzyme A biosynthetic process"/>
    <property type="evidence" value="ECO:0007669"/>
    <property type="project" value="UniProtKB-UniRule"/>
</dbReference>
<dbReference type="GO" id="GO:0004140">
    <property type="term" value="F:dephospho-CoA kinase activity"/>
    <property type="evidence" value="ECO:0007669"/>
    <property type="project" value="UniProtKB-UniRule"/>
</dbReference>
<evidence type="ECO:0000256" key="4">
    <source>
        <dbReference type="ARBA" id="ARBA00022993"/>
    </source>
</evidence>